<comment type="caution">
    <text evidence="2">The sequence shown here is derived from an EMBL/GenBank/DDBJ whole genome shotgun (WGS) entry which is preliminary data.</text>
</comment>
<organism evidence="2 3">
    <name type="scientific">Streptomyces filipinensis</name>
    <dbReference type="NCBI Taxonomy" id="66887"/>
    <lineage>
        <taxon>Bacteria</taxon>
        <taxon>Bacillati</taxon>
        <taxon>Actinomycetota</taxon>
        <taxon>Actinomycetes</taxon>
        <taxon>Kitasatosporales</taxon>
        <taxon>Streptomycetaceae</taxon>
        <taxon>Streptomyces</taxon>
    </lineage>
</organism>
<evidence type="ECO:0000313" key="2">
    <source>
        <dbReference type="EMBL" id="GGV14588.1"/>
    </source>
</evidence>
<reference evidence="2" key="1">
    <citation type="journal article" date="2014" name="Int. J. Syst. Evol. Microbiol.">
        <title>Complete genome sequence of Corynebacterium casei LMG S-19264T (=DSM 44701T), isolated from a smear-ripened cheese.</title>
        <authorList>
            <consortium name="US DOE Joint Genome Institute (JGI-PGF)"/>
            <person name="Walter F."/>
            <person name="Albersmeier A."/>
            <person name="Kalinowski J."/>
            <person name="Ruckert C."/>
        </authorList>
    </citation>
    <scope>NUCLEOTIDE SEQUENCE</scope>
    <source>
        <strain evidence="2">JCM 4369</strain>
    </source>
</reference>
<dbReference type="EMBL" id="BMTD01000016">
    <property type="protein sequence ID" value="GGV14588.1"/>
    <property type="molecule type" value="Genomic_DNA"/>
</dbReference>
<evidence type="ECO:0000313" key="3">
    <source>
        <dbReference type="Proteomes" id="UP000618795"/>
    </source>
</evidence>
<accession>A0A918IHR8</accession>
<dbReference type="AlphaFoldDB" id="A0A918IHR8"/>
<dbReference type="Proteomes" id="UP000618795">
    <property type="component" value="Unassembled WGS sequence"/>
</dbReference>
<protein>
    <submittedName>
        <fullName evidence="2">Uncharacterized protein</fullName>
    </submittedName>
</protein>
<reference evidence="2" key="2">
    <citation type="submission" date="2020-09" db="EMBL/GenBank/DDBJ databases">
        <authorList>
            <person name="Sun Q."/>
            <person name="Ohkuma M."/>
        </authorList>
    </citation>
    <scope>NUCLEOTIDE SEQUENCE</scope>
    <source>
        <strain evidence="2">JCM 4369</strain>
    </source>
</reference>
<feature type="region of interest" description="Disordered" evidence="1">
    <location>
        <begin position="53"/>
        <end position="80"/>
    </location>
</feature>
<sequence length="102" mass="11016">MPLTAPVTVLRAFTDRPPETLSSSASEISTVSTWGVEFMVELPFLMGISQGGSGPLWGQTDGRDRGRPGPCLQEPAATPAMRWIKARRRGALPINQGSHLRT</sequence>
<proteinExistence type="predicted"/>
<name>A0A918IHR8_9ACTN</name>
<keyword evidence="3" id="KW-1185">Reference proteome</keyword>
<gene>
    <name evidence="2" type="ORF">GCM10010260_62250</name>
</gene>
<evidence type="ECO:0000256" key="1">
    <source>
        <dbReference type="SAM" id="MobiDB-lite"/>
    </source>
</evidence>